<dbReference type="EMBL" id="ML769384">
    <property type="protein sequence ID" value="KAE9410851.1"/>
    <property type="molecule type" value="Genomic_DNA"/>
</dbReference>
<dbReference type="AlphaFoldDB" id="A0A6A4IJR0"/>
<evidence type="ECO:0000313" key="3">
    <source>
        <dbReference type="Proteomes" id="UP000799118"/>
    </source>
</evidence>
<name>A0A6A4IJR0_9AGAR</name>
<protein>
    <recommendedName>
        <fullName evidence="4">F-box domain-containing protein</fullName>
    </recommendedName>
</protein>
<evidence type="ECO:0000313" key="2">
    <source>
        <dbReference type="EMBL" id="KAE9410851.1"/>
    </source>
</evidence>
<organism evidence="2 3">
    <name type="scientific">Gymnopus androsaceus JB14</name>
    <dbReference type="NCBI Taxonomy" id="1447944"/>
    <lineage>
        <taxon>Eukaryota</taxon>
        <taxon>Fungi</taxon>
        <taxon>Dikarya</taxon>
        <taxon>Basidiomycota</taxon>
        <taxon>Agaricomycotina</taxon>
        <taxon>Agaricomycetes</taxon>
        <taxon>Agaricomycetidae</taxon>
        <taxon>Agaricales</taxon>
        <taxon>Marasmiineae</taxon>
        <taxon>Omphalotaceae</taxon>
        <taxon>Gymnopus</taxon>
    </lineage>
</organism>
<dbReference type="Proteomes" id="UP000799118">
    <property type="component" value="Unassembled WGS sequence"/>
</dbReference>
<gene>
    <name evidence="2" type="ORF">BT96DRAFT_1011575</name>
</gene>
<keyword evidence="1" id="KW-0175">Coiled coil</keyword>
<keyword evidence="3" id="KW-1185">Reference proteome</keyword>
<evidence type="ECO:0000256" key="1">
    <source>
        <dbReference type="SAM" id="Coils"/>
    </source>
</evidence>
<evidence type="ECO:0008006" key="4">
    <source>
        <dbReference type="Google" id="ProtNLM"/>
    </source>
</evidence>
<feature type="coiled-coil region" evidence="1">
    <location>
        <begin position="21"/>
        <end position="55"/>
    </location>
</feature>
<proteinExistence type="predicted"/>
<reference evidence="2" key="1">
    <citation type="journal article" date="2019" name="Environ. Microbiol.">
        <title>Fungal ecological strategies reflected in gene transcription - a case study of two litter decomposers.</title>
        <authorList>
            <person name="Barbi F."/>
            <person name="Kohler A."/>
            <person name="Barry K."/>
            <person name="Baskaran P."/>
            <person name="Daum C."/>
            <person name="Fauchery L."/>
            <person name="Ihrmark K."/>
            <person name="Kuo A."/>
            <person name="LaButti K."/>
            <person name="Lipzen A."/>
            <person name="Morin E."/>
            <person name="Grigoriev I.V."/>
            <person name="Henrissat B."/>
            <person name="Lindahl B."/>
            <person name="Martin F."/>
        </authorList>
    </citation>
    <scope>NUCLEOTIDE SEQUENCE</scope>
    <source>
        <strain evidence="2">JB14</strain>
    </source>
</reference>
<accession>A0A6A4IJR0</accession>
<sequence length="505" mass="57196">MAQYLSLPRIEDPIWLEPVDISFLRHRISEAETQLESLETQISELARHKNAKTVEISSLRNILAPVRRVPLEISLRNLPTSWRKAAHATPRLWSRLCLALEKPSGRALTEVGWVKEWINRSQSFPLDLYLDFYHLPDTSRASDTPHALHMEGELSLLLPLFRLPASSLSQLEEVYLVNWASSDGEVEELMHLEQLETFLGAPKLQHVELKEYNPFSFLLSQTIGTSFGTIITCMLDAAFHDHSALGFSKDFTVTLLVLKSFDVSVNDMPFDLQDTHDLFMDVASFIHRSSTPVMSSLTLFGIWTPSGENEILTQNLIRSLSLFPAISSLRFREYMGPLFRALAFTKDYDPLLPKLRNFELYVPHDMYDHGDLSEFTPTILSRWWLDERKQSDGLGGSLRLKKVVLRCLYEEKIPDDIPHDLGYLWILIQISFSSMPIILSACLVLTVNLPAGTKPHGYVKSSLSRAQVLEKCLGSSVENKDSSTTDGFERTVNASCIDCGKIVVV</sequence>